<evidence type="ECO:0000313" key="1">
    <source>
        <dbReference type="EMBL" id="CAG8537239.1"/>
    </source>
</evidence>
<name>A0ABM8W6D4_GIGMA</name>
<keyword evidence="2" id="KW-1185">Reference proteome</keyword>
<proteinExistence type="predicted"/>
<feature type="non-terminal residue" evidence="1">
    <location>
        <position position="47"/>
    </location>
</feature>
<accession>A0ABM8W6D4</accession>
<dbReference type="Proteomes" id="UP000789901">
    <property type="component" value="Unassembled WGS sequence"/>
</dbReference>
<sequence length="47" mass="5398">MTLQTNVISQTDATLQREAKDLPCIFISLAIKYKNDKLLKCEITEKQ</sequence>
<evidence type="ECO:0000313" key="2">
    <source>
        <dbReference type="Proteomes" id="UP000789901"/>
    </source>
</evidence>
<organism evidence="1 2">
    <name type="scientific">Gigaspora margarita</name>
    <dbReference type="NCBI Taxonomy" id="4874"/>
    <lineage>
        <taxon>Eukaryota</taxon>
        <taxon>Fungi</taxon>
        <taxon>Fungi incertae sedis</taxon>
        <taxon>Mucoromycota</taxon>
        <taxon>Glomeromycotina</taxon>
        <taxon>Glomeromycetes</taxon>
        <taxon>Diversisporales</taxon>
        <taxon>Gigasporaceae</taxon>
        <taxon>Gigaspora</taxon>
    </lineage>
</organism>
<gene>
    <name evidence="1" type="ORF">GMARGA_LOCUS3909</name>
</gene>
<dbReference type="EMBL" id="CAJVQB010001474">
    <property type="protein sequence ID" value="CAG8537239.1"/>
    <property type="molecule type" value="Genomic_DNA"/>
</dbReference>
<reference evidence="1 2" key="1">
    <citation type="submission" date="2021-06" db="EMBL/GenBank/DDBJ databases">
        <authorList>
            <person name="Kallberg Y."/>
            <person name="Tangrot J."/>
            <person name="Rosling A."/>
        </authorList>
    </citation>
    <scope>NUCLEOTIDE SEQUENCE [LARGE SCALE GENOMIC DNA]</scope>
    <source>
        <strain evidence="1 2">120-4 pot B 10/14</strain>
    </source>
</reference>
<comment type="caution">
    <text evidence="1">The sequence shown here is derived from an EMBL/GenBank/DDBJ whole genome shotgun (WGS) entry which is preliminary data.</text>
</comment>
<protein>
    <submittedName>
        <fullName evidence="1">15233_t:CDS:1</fullName>
    </submittedName>
</protein>